<reference evidence="2" key="1">
    <citation type="submission" date="2022-01" db="EMBL/GenBank/DDBJ databases">
        <authorList>
            <person name="King R."/>
        </authorList>
    </citation>
    <scope>NUCLEOTIDE SEQUENCE</scope>
</reference>
<evidence type="ECO:0000256" key="1">
    <source>
        <dbReference type="SAM" id="SignalP"/>
    </source>
</evidence>
<proteinExistence type="predicted"/>
<organism evidence="2 3">
    <name type="scientific">Chironomus riparius</name>
    <dbReference type="NCBI Taxonomy" id="315576"/>
    <lineage>
        <taxon>Eukaryota</taxon>
        <taxon>Metazoa</taxon>
        <taxon>Ecdysozoa</taxon>
        <taxon>Arthropoda</taxon>
        <taxon>Hexapoda</taxon>
        <taxon>Insecta</taxon>
        <taxon>Pterygota</taxon>
        <taxon>Neoptera</taxon>
        <taxon>Endopterygota</taxon>
        <taxon>Diptera</taxon>
        <taxon>Nematocera</taxon>
        <taxon>Chironomoidea</taxon>
        <taxon>Chironomidae</taxon>
        <taxon>Chironominae</taxon>
        <taxon>Chironomus</taxon>
    </lineage>
</organism>
<sequence length="213" mass="24258">MKIELIVFIVINVLSNDASSSTEMANIKETFRQFISKTRVQVSESVSQINEVLHNHNNEAAKYLIHARDSANGIKMNVVSELNEEIDSTISTENNDDEEIQEMAEQPFISLEQLASVATKECVIKHWNDYIQDVIKAFKDAIIYVPRCYEKHNVLENAIAIHKKIEDGIPISDELLLFKLSIISAQSEIKDQLRRALESAEIEHLFTVQVEDC</sequence>
<reference evidence="2" key="2">
    <citation type="submission" date="2022-10" db="EMBL/GenBank/DDBJ databases">
        <authorList>
            <consortium name="ENA_rothamsted_submissions"/>
            <consortium name="culmorum"/>
            <person name="King R."/>
        </authorList>
    </citation>
    <scope>NUCLEOTIDE SEQUENCE</scope>
</reference>
<dbReference type="AlphaFoldDB" id="A0A9N9RHS9"/>
<keyword evidence="1" id="KW-0732">Signal</keyword>
<feature type="signal peptide" evidence="1">
    <location>
        <begin position="1"/>
        <end position="20"/>
    </location>
</feature>
<keyword evidence="3" id="KW-1185">Reference proteome</keyword>
<evidence type="ECO:0000313" key="2">
    <source>
        <dbReference type="EMBL" id="CAG9798212.1"/>
    </source>
</evidence>
<feature type="chain" id="PRO_5040408788" evidence="1">
    <location>
        <begin position="21"/>
        <end position="213"/>
    </location>
</feature>
<dbReference type="Proteomes" id="UP001153620">
    <property type="component" value="Chromosome 1"/>
</dbReference>
<evidence type="ECO:0000313" key="3">
    <source>
        <dbReference type="Proteomes" id="UP001153620"/>
    </source>
</evidence>
<gene>
    <name evidence="2" type="ORF">CHIRRI_LOCUS1197</name>
</gene>
<dbReference type="EMBL" id="OU895877">
    <property type="protein sequence ID" value="CAG9798212.1"/>
    <property type="molecule type" value="Genomic_DNA"/>
</dbReference>
<protein>
    <submittedName>
        <fullName evidence="2">Uncharacterized protein</fullName>
    </submittedName>
</protein>
<accession>A0A9N9RHS9</accession>
<name>A0A9N9RHS9_9DIPT</name>